<protein>
    <recommendedName>
        <fullName evidence="4">Secreted protein</fullName>
    </recommendedName>
</protein>
<keyword evidence="3" id="KW-1185">Reference proteome</keyword>
<evidence type="ECO:0008006" key="4">
    <source>
        <dbReference type="Google" id="ProtNLM"/>
    </source>
</evidence>
<feature type="chain" id="PRO_5042909068" description="Secreted protein" evidence="1">
    <location>
        <begin position="25"/>
        <end position="163"/>
    </location>
</feature>
<dbReference type="EMBL" id="JAYMYQ010000006">
    <property type="protein sequence ID" value="KAK7323231.1"/>
    <property type="molecule type" value="Genomic_DNA"/>
</dbReference>
<accession>A0AAN9KUJ0</accession>
<sequence>MDGLSSHICLSYILLVLFFSGAECGFCRIPRSSKVIYGVEDRTGFIGNGQGHIVDRLVGFLPSTSFPRCWWVIEQNLPDVAFALIQDQLFASVFTHSIEPIRTPMCSFPPHVFVCLSKYDPGTYRSRLRANSKLPLRGCIWPSRWVHKLYILCFPCTQSKHDL</sequence>
<proteinExistence type="predicted"/>
<feature type="signal peptide" evidence="1">
    <location>
        <begin position="1"/>
        <end position="24"/>
    </location>
</feature>
<gene>
    <name evidence="2" type="ORF">VNO77_26696</name>
</gene>
<evidence type="ECO:0000313" key="3">
    <source>
        <dbReference type="Proteomes" id="UP001367508"/>
    </source>
</evidence>
<evidence type="ECO:0000256" key="1">
    <source>
        <dbReference type="SAM" id="SignalP"/>
    </source>
</evidence>
<name>A0AAN9KUJ0_CANGL</name>
<comment type="caution">
    <text evidence="2">The sequence shown here is derived from an EMBL/GenBank/DDBJ whole genome shotgun (WGS) entry which is preliminary data.</text>
</comment>
<organism evidence="2 3">
    <name type="scientific">Canavalia gladiata</name>
    <name type="common">Sword bean</name>
    <name type="synonym">Dolichos gladiatus</name>
    <dbReference type="NCBI Taxonomy" id="3824"/>
    <lineage>
        <taxon>Eukaryota</taxon>
        <taxon>Viridiplantae</taxon>
        <taxon>Streptophyta</taxon>
        <taxon>Embryophyta</taxon>
        <taxon>Tracheophyta</taxon>
        <taxon>Spermatophyta</taxon>
        <taxon>Magnoliopsida</taxon>
        <taxon>eudicotyledons</taxon>
        <taxon>Gunneridae</taxon>
        <taxon>Pentapetalae</taxon>
        <taxon>rosids</taxon>
        <taxon>fabids</taxon>
        <taxon>Fabales</taxon>
        <taxon>Fabaceae</taxon>
        <taxon>Papilionoideae</taxon>
        <taxon>50 kb inversion clade</taxon>
        <taxon>NPAAA clade</taxon>
        <taxon>indigoferoid/millettioid clade</taxon>
        <taxon>Phaseoleae</taxon>
        <taxon>Canavalia</taxon>
    </lineage>
</organism>
<dbReference type="AlphaFoldDB" id="A0AAN9KUJ0"/>
<reference evidence="2 3" key="1">
    <citation type="submission" date="2024-01" db="EMBL/GenBank/DDBJ databases">
        <title>The genomes of 5 underutilized Papilionoideae crops provide insights into root nodulation and disease resistanc.</title>
        <authorList>
            <person name="Jiang F."/>
        </authorList>
    </citation>
    <scope>NUCLEOTIDE SEQUENCE [LARGE SCALE GENOMIC DNA]</scope>
    <source>
        <strain evidence="2">LVBAO_FW01</strain>
        <tissue evidence="2">Leaves</tissue>
    </source>
</reference>
<evidence type="ECO:0000313" key="2">
    <source>
        <dbReference type="EMBL" id="KAK7323231.1"/>
    </source>
</evidence>
<keyword evidence="1" id="KW-0732">Signal</keyword>
<dbReference type="Proteomes" id="UP001367508">
    <property type="component" value="Unassembled WGS sequence"/>
</dbReference>